<proteinExistence type="inferred from homology"/>
<dbReference type="Pfam" id="PF06441">
    <property type="entry name" value="EHN"/>
    <property type="match status" value="1"/>
</dbReference>
<dbReference type="Proteomes" id="UP000694865">
    <property type="component" value="Unplaced"/>
</dbReference>
<protein>
    <recommendedName>
        <fullName evidence="6">Epoxide hydrolase</fullName>
        <ecNumber evidence="6">3.3.2.9</ecNumber>
    </recommendedName>
</protein>
<dbReference type="PIRSF" id="PIRSF001112">
    <property type="entry name" value="Epoxide_hydrolase"/>
    <property type="match status" value="1"/>
</dbReference>
<comment type="subcellular location">
    <subcellularLocation>
        <location evidence="6">Endoplasmic reticulum membrane</location>
    </subcellularLocation>
    <subcellularLocation>
        <location evidence="2">Microsome membrane</location>
        <topology evidence="2">Single-pass membrane protein</topology>
    </subcellularLocation>
</comment>
<evidence type="ECO:0000256" key="6">
    <source>
        <dbReference type="PIRNR" id="PIRNR001112"/>
    </source>
</evidence>
<keyword evidence="6" id="KW-0256">Endoplasmic reticulum</keyword>
<dbReference type="RefSeq" id="XP_002740928.1">
    <property type="nucleotide sequence ID" value="XM_002740882.1"/>
</dbReference>
<comment type="catalytic activity">
    <reaction evidence="1 6">
        <text>1-(4-methoxyphenyl)-N-methyl-N-[(3-methyloxetan-3-yl)methyl]methanamine + H2O = 2-{[(4-methoxybenzyl)(methyl)amino]methyl}-2-methylpropane-1,3-diol</text>
        <dbReference type="Rhea" id="RHEA:55764"/>
        <dbReference type="ChEBI" id="CHEBI:15377"/>
        <dbReference type="ChEBI" id="CHEBI:139161"/>
        <dbReference type="ChEBI" id="CHEBI:139164"/>
        <dbReference type="EC" id="3.3.2.9"/>
    </reaction>
</comment>
<dbReference type="PANTHER" id="PTHR21661">
    <property type="entry name" value="EPOXIDE HYDROLASE 1-RELATED"/>
    <property type="match status" value="1"/>
</dbReference>
<accession>A0ABM0GZL9</accession>
<dbReference type="EC" id="3.3.2.9" evidence="6"/>
<organism evidence="9 10">
    <name type="scientific">Saccoglossus kowalevskii</name>
    <name type="common">Acorn worm</name>
    <dbReference type="NCBI Taxonomy" id="10224"/>
    <lineage>
        <taxon>Eukaryota</taxon>
        <taxon>Metazoa</taxon>
        <taxon>Hemichordata</taxon>
        <taxon>Enteropneusta</taxon>
        <taxon>Harrimaniidae</taxon>
        <taxon>Saccoglossus</taxon>
    </lineage>
</organism>
<feature type="transmembrane region" description="Helical" evidence="7">
    <location>
        <begin position="7"/>
        <end position="24"/>
    </location>
</feature>
<dbReference type="GeneID" id="100371948"/>
<evidence type="ECO:0000256" key="4">
    <source>
        <dbReference type="ARBA" id="ARBA00022797"/>
    </source>
</evidence>
<dbReference type="InterPro" id="IPR010497">
    <property type="entry name" value="Epoxide_hydro_N"/>
</dbReference>
<keyword evidence="6 7" id="KW-0472">Membrane</keyword>
<name>A0ABM0GZL9_SACKO</name>
<keyword evidence="7" id="KW-0812">Transmembrane</keyword>
<gene>
    <name evidence="10" type="primary">LOC100371948</name>
</gene>
<evidence type="ECO:0000256" key="5">
    <source>
        <dbReference type="ARBA" id="ARBA00022801"/>
    </source>
</evidence>
<sequence length="457" mass="52069">MGIKVTIFIVLVAIVTGLYFAGFLTSQPRVPEYGDGWWGNGEKPKGEENTSIRKFKINVDDSVIDDLKQRLVKTRWFEPLEEAKFHYGFNSTFMKTIVEYWTNKYDWKKQEKYLNQYEHFKTNIEGIDVHFMHVKPKGAIPSEKIKPLLMVHGWPGSFVEFYKIMPFLTEPKSHLGTDDDTFEVICPSIPGYGFSEAPHKQGFDVVAAARVFDKLMSRLGHEKYYYQGGDWGAGIGHALSLIQPSHVLGYHTNFPNGQPSLYPVRLAIGSVFPSLVGLDAEDVNRIYPVFDKLKLLLRETGYAHLQATKPDTAGFGLNDSPVGLAAYILEKFIFCTNPHYLDLHGGGLENHFTMDDLLTNVMIYWVNGNIVSSMRLYKESVPKILSGQLDAMPEVPVGIVIFKYELAYLPKTWCKLLFPNLLTYSRMQRGGHFAAFEEPQLLAEDIRKFVSEIVRRE</sequence>
<evidence type="ECO:0000256" key="1">
    <source>
        <dbReference type="ARBA" id="ARBA00000221"/>
    </source>
</evidence>
<dbReference type="InterPro" id="IPR029058">
    <property type="entry name" value="AB_hydrolase_fold"/>
</dbReference>
<dbReference type="PANTHER" id="PTHR21661:SF35">
    <property type="entry name" value="EPOXIDE HYDROLASE"/>
    <property type="match status" value="1"/>
</dbReference>
<dbReference type="SUPFAM" id="SSF53474">
    <property type="entry name" value="alpha/beta-Hydrolases"/>
    <property type="match status" value="1"/>
</dbReference>
<keyword evidence="9" id="KW-1185">Reference proteome</keyword>
<evidence type="ECO:0000313" key="9">
    <source>
        <dbReference type="Proteomes" id="UP000694865"/>
    </source>
</evidence>
<comment type="catalytic activity">
    <reaction evidence="6">
        <text>cis-stilbene oxide + H2O = (1R,2R)-hydrobenzoin</text>
        <dbReference type="Rhea" id="RHEA:23900"/>
        <dbReference type="ChEBI" id="CHEBI:15377"/>
        <dbReference type="ChEBI" id="CHEBI:50004"/>
        <dbReference type="ChEBI" id="CHEBI:50014"/>
        <dbReference type="EC" id="3.3.2.9"/>
    </reaction>
</comment>
<evidence type="ECO:0000313" key="10">
    <source>
        <dbReference type="RefSeq" id="XP_002740928.1"/>
    </source>
</evidence>
<evidence type="ECO:0000256" key="3">
    <source>
        <dbReference type="ARBA" id="ARBA00010088"/>
    </source>
</evidence>
<evidence type="ECO:0000256" key="7">
    <source>
        <dbReference type="SAM" id="Phobius"/>
    </source>
</evidence>
<keyword evidence="7" id="KW-1133">Transmembrane helix</keyword>
<dbReference type="Gene3D" id="3.40.50.1820">
    <property type="entry name" value="alpha/beta hydrolase"/>
    <property type="match status" value="1"/>
</dbReference>
<feature type="domain" description="Epoxide hydrolase N-terminal" evidence="8">
    <location>
        <begin position="52"/>
        <end position="161"/>
    </location>
</feature>
<reference evidence="10" key="1">
    <citation type="submission" date="2025-08" db="UniProtKB">
        <authorList>
            <consortium name="RefSeq"/>
        </authorList>
    </citation>
    <scope>IDENTIFICATION</scope>
    <source>
        <tissue evidence="10">Testes</tissue>
    </source>
</reference>
<dbReference type="InterPro" id="IPR016292">
    <property type="entry name" value="Epoxide_hydrolase"/>
</dbReference>
<keyword evidence="4 6" id="KW-0058">Aromatic hydrocarbons catabolism</keyword>
<evidence type="ECO:0000259" key="8">
    <source>
        <dbReference type="Pfam" id="PF06441"/>
    </source>
</evidence>
<evidence type="ECO:0000256" key="2">
    <source>
        <dbReference type="ARBA" id="ARBA00004111"/>
    </source>
</evidence>
<dbReference type="PRINTS" id="PR00412">
    <property type="entry name" value="EPOXHYDRLASE"/>
</dbReference>
<comment type="similarity">
    <text evidence="3 6">Belongs to the peptidase S33 family.</text>
</comment>
<dbReference type="InterPro" id="IPR000639">
    <property type="entry name" value="Epox_hydrolase-like"/>
</dbReference>
<keyword evidence="5 6" id="KW-0378">Hydrolase</keyword>